<keyword evidence="4 7" id="KW-0560">Oxidoreductase</keyword>
<keyword evidence="5 7" id="KW-0408">Iron</keyword>
<evidence type="ECO:0000256" key="2">
    <source>
        <dbReference type="ARBA" id="ARBA00022617"/>
    </source>
</evidence>
<dbReference type="InterPro" id="IPR036396">
    <property type="entry name" value="Cyt_P450_sf"/>
</dbReference>
<dbReference type="Proteomes" id="UP000256269">
    <property type="component" value="Unassembled WGS sequence"/>
</dbReference>
<name>A0A3E0H4G0_9PSEU</name>
<evidence type="ECO:0000313" key="9">
    <source>
        <dbReference type="Proteomes" id="UP000256269"/>
    </source>
</evidence>
<sequence length="409" mass="45535">MTQQVPRPFDPLDWPPEDIADPYPIYRLYRENDPVHRGRSSSDGRARWYVFRYDDVTRVLAHPHYGHDAAPLLASIPPECESLWRLVGNWLVFMDPPRHGQLRSLLAGSFSARVVARLRPLVAEIARDLISDTGQRSTLDLVDDFAAPLPILVISELLGVHQGSRDWLRERAVALQKASSGRARDYRRAETAATELTDFFSWEARRRRHDPEDDLITALVKAGECGSVTEDEITATCVHLLTAGHETTTNLIGKAMLALLRNPAVLDELRADPELLTSTVDELVRYDCPVQMVTRWAYRDDVLRGHAIREGDTVVLVLGSANRDPLVFPDPDELRPRGRSNRHCGFGGGVHRCLGSALARAEAEIAISVLLECLPGLHLTDEPVQFAEDMVFHGPQRLVLGTCGGSTDA</sequence>
<dbReference type="InterPro" id="IPR001128">
    <property type="entry name" value="Cyt_P450"/>
</dbReference>
<keyword evidence="3 7" id="KW-0479">Metal-binding</keyword>
<dbReference type="Pfam" id="PF00067">
    <property type="entry name" value="p450"/>
    <property type="match status" value="1"/>
</dbReference>
<dbReference type="Gene3D" id="1.10.630.10">
    <property type="entry name" value="Cytochrome P450"/>
    <property type="match status" value="1"/>
</dbReference>
<dbReference type="GO" id="GO:0020037">
    <property type="term" value="F:heme binding"/>
    <property type="evidence" value="ECO:0007669"/>
    <property type="project" value="InterPro"/>
</dbReference>
<dbReference type="GO" id="GO:0005506">
    <property type="term" value="F:iron ion binding"/>
    <property type="evidence" value="ECO:0007669"/>
    <property type="project" value="InterPro"/>
</dbReference>
<dbReference type="PANTHER" id="PTHR46696:SF1">
    <property type="entry name" value="CYTOCHROME P450 YJIB-RELATED"/>
    <property type="match status" value="1"/>
</dbReference>
<evidence type="ECO:0000256" key="3">
    <source>
        <dbReference type="ARBA" id="ARBA00022723"/>
    </source>
</evidence>
<dbReference type="SUPFAM" id="SSF48264">
    <property type="entry name" value="Cytochrome P450"/>
    <property type="match status" value="1"/>
</dbReference>
<gene>
    <name evidence="8" type="ORF">BCF44_11446</name>
</gene>
<dbReference type="AlphaFoldDB" id="A0A3E0H4G0"/>
<reference evidence="8 9" key="1">
    <citation type="submission" date="2018-08" db="EMBL/GenBank/DDBJ databases">
        <title>Genomic Encyclopedia of Archaeal and Bacterial Type Strains, Phase II (KMG-II): from individual species to whole genera.</title>
        <authorList>
            <person name="Goeker M."/>
        </authorList>
    </citation>
    <scope>NUCLEOTIDE SEQUENCE [LARGE SCALE GENOMIC DNA]</scope>
    <source>
        <strain evidence="8 9">DSM 45791</strain>
    </source>
</reference>
<evidence type="ECO:0000256" key="1">
    <source>
        <dbReference type="ARBA" id="ARBA00010617"/>
    </source>
</evidence>
<accession>A0A3E0H4G0</accession>
<dbReference type="OrthoDB" id="9801155at2"/>
<evidence type="ECO:0000256" key="5">
    <source>
        <dbReference type="ARBA" id="ARBA00023004"/>
    </source>
</evidence>
<protein>
    <submittedName>
        <fullName evidence="8">Cytochrome P450</fullName>
    </submittedName>
</protein>
<comment type="caution">
    <text evidence="8">The sequence shown here is derived from an EMBL/GenBank/DDBJ whole genome shotgun (WGS) entry which is preliminary data.</text>
</comment>
<dbReference type="PRINTS" id="PR00359">
    <property type="entry name" value="BP450"/>
</dbReference>
<dbReference type="InterPro" id="IPR002397">
    <property type="entry name" value="Cyt_P450_B"/>
</dbReference>
<dbReference type="GO" id="GO:0016705">
    <property type="term" value="F:oxidoreductase activity, acting on paired donors, with incorporation or reduction of molecular oxygen"/>
    <property type="evidence" value="ECO:0007669"/>
    <property type="project" value="InterPro"/>
</dbReference>
<keyword evidence="6 7" id="KW-0503">Monooxygenase</keyword>
<evidence type="ECO:0000313" key="8">
    <source>
        <dbReference type="EMBL" id="REH38021.1"/>
    </source>
</evidence>
<keyword evidence="2 7" id="KW-0349">Heme</keyword>
<dbReference type="GO" id="GO:0004497">
    <property type="term" value="F:monooxygenase activity"/>
    <property type="evidence" value="ECO:0007669"/>
    <property type="project" value="UniProtKB-KW"/>
</dbReference>
<dbReference type="PROSITE" id="PS00086">
    <property type="entry name" value="CYTOCHROME_P450"/>
    <property type="match status" value="1"/>
</dbReference>
<dbReference type="EMBL" id="QUNO01000014">
    <property type="protein sequence ID" value="REH38021.1"/>
    <property type="molecule type" value="Genomic_DNA"/>
</dbReference>
<dbReference type="FunFam" id="1.10.630.10:FF:000018">
    <property type="entry name" value="Cytochrome P450 monooxygenase"/>
    <property type="match status" value="1"/>
</dbReference>
<dbReference type="InterPro" id="IPR017972">
    <property type="entry name" value="Cyt_P450_CS"/>
</dbReference>
<dbReference type="CDD" id="cd20625">
    <property type="entry name" value="CYP164-like"/>
    <property type="match status" value="1"/>
</dbReference>
<evidence type="ECO:0000256" key="6">
    <source>
        <dbReference type="ARBA" id="ARBA00023033"/>
    </source>
</evidence>
<evidence type="ECO:0000256" key="7">
    <source>
        <dbReference type="RuleBase" id="RU000461"/>
    </source>
</evidence>
<keyword evidence="9" id="KW-1185">Reference proteome</keyword>
<evidence type="ECO:0000256" key="4">
    <source>
        <dbReference type="ARBA" id="ARBA00023002"/>
    </source>
</evidence>
<dbReference type="RefSeq" id="WP_116178895.1">
    <property type="nucleotide sequence ID" value="NZ_CP144375.1"/>
</dbReference>
<organism evidence="8 9">
    <name type="scientific">Kutzneria buriramensis</name>
    <dbReference type="NCBI Taxonomy" id="1045776"/>
    <lineage>
        <taxon>Bacteria</taxon>
        <taxon>Bacillati</taxon>
        <taxon>Actinomycetota</taxon>
        <taxon>Actinomycetes</taxon>
        <taxon>Pseudonocardiales</taxon>
        <taxon>Pseudonocardiaceae</taxon>
        <taxon>Kutzneria</taxon>
    </lineage>
</organism>
<comment type="similarity">
    <text evidence="1 7">Belongs to the cytochrome P450 family.</text>
</comment>
<proteinExistence type="inferred from homology"/>
<dbReference type="PANTHER" id="PTHR46696">
    <property type="entry name" value="P450, PUTATIVE (EUROFUNG)-RELATED"/>
    <property type="match status" value="1"/>
</dbReference>